<reference evidence="2 3" key="1">
    <citation type="journal article" date="2021" name="Microorganisms">
        <title>Bacterial Dimethylsulfoniopropionate Biosynthesis in the East China Sea.</title>
        <authorList>
            <person name="Liu J."/>
            <person name="Zhang Y."/>
            <person name="Liu J."/>
            <person name="Zhong H."/>
            <person name="Williams B.T."/>
            <person name="Zheng Y."/>
            <person name="Curson A.R.J."/>
            <person name="Sun C."/>
            <person name="Sun H."/>
            <person name="Song D."/>
            <person name="Wagner Mackenzie B."/>
            <person name="Bermejo Martinez A."/>
            <person name="Todd J.D."/>
            <person name="Zhang X.H."/>
        </authorList>
    </citation>
    <scope>NUCLEOTIDE SEQUENCE [LARGE SCALE GENOMIC DNA]</scope>
    <source>
        <strain evidence="2 3">ESS08</strain>
    </source>
</reference>
<organism evidence="2 3">
    <name type="scientific">Mesobacillus boroniphilus</name>
    <dbReference type="NCBI Taxonomy" id="308892"/>
    <lineage>
        <taxon>Bacteria</taxon>
        <taxon>Bacillati</taxon>
        <taxon>Bacillota</taxon>
        <taxon>Bacilli</taxon>
        <taxon>Bacillales</taxon>
        <taxon>Bacillaceae</taxon>
        <taxon>Mesobacillus</taxon>
    </lineage>
</organism>
<sequence length="93" mass="10717">MRFFYWFGKSSIVFLPPVDCSGRREDSYGSMGQGRPRRIETTRRLPGPPVESEAPGTKINRLIYQQIPPVHKSDKTDENSVIYITEWGLLEMV</sequence>
<protein>
    <submittedName>
        <fullName evidence="2">Uncharacterized protein</fullName>
    </submittedName>
</protein>
<name>A0A944CL17_9BACI</name>
<gene>
    <name evidence="2" type="ORF">DYI25_12695</name>
</gene>
<accession>A0A944CL17</accession>
<feature type="region of interest" description="Disordered" evidence="1">
    <location>
        <begin position="24"/>
        <end position="53"/>
    </location>
</feature>
<proteinExistence type="predicted"/>
<dbReference type="AlphaFoldDB" id="A0A944CL17"/>
<evidence type="ECO:0000313" key="2">
    <source>
        <dbReference type="EMBL" id="MBS8265305.1"/>
    </source>
</evidence>
<dbReference type="EMBL" id="QTKX01000001">
    <property type="protein sequence ID" value="MBS8265305.1"/>
    <property type="molecule type" value="Genomic_DNA"/>
</dbReference>
<evidence type="ECO:0000313" key="3">
    <source>
        <dbReference type="Proteomes" id="UP000761411"/>
    </source>
</evidence>
<dbReference type="Proteomes" id="UP000761411">
    <property type="component" value="Unassembled WGS sequence"/>
</dbReference>
<comment type="caution">
    <text evidence="2">The sequence shown here is derived from an EMBL/GenBank/DDBJ whole genome shotgun (WGS) entry which is preliminary data.</text>
</comment>
<evidence type="ECO:0000256" key="1">
    <source>
        <dbReference type="SAM" id="MobiDB-lite"/>
    </source>
</evidence>
<keyword evidence="3" id="KW-1185">Reference proteome</keyword>